<proteinExistence type="predicted"/>
<gene>
    <name evidence="1" type="ORF">L5014_17455</name>
</gene>
<sequence length="470" mass="52352">MSKPPPGIARFDSAAAMAQALASALHGEPFASPSQSPMLDRLMPAINALPTRPREWAYIVGGMSEGIDPGDAGRLDIERIAGWITGLYPREPASCAFVGSSNGAMIHLAAALGAPWLPQTFLCPVRAPFSDPDDVEHSFSASRRIVDAMLAADGRIAVHQMHDPNQDRLMLHSIRYFRVKHRRLPLAYREFLLGNLERGATLYVVDCTRDWPVTRTSDRSYFQFGATGGATEDEYLQGGERVRALLQRDGSARTRWEPPPADMRVPEAEWGFDAALYAELERLAAGMDWRIVTIRFREPEALSFAAAQVYRRWYEDAGIESRHLLVDSFLLMDPLTTLRLHAVPFWLLFGVEPSAAALQRFLEDEPAFDEIDMMLFSHGVQSIGLAPISRWRALLERAATTGRFAGVDPARYPRDFATFVRFGQALAQLGPQTQPPPALSHERFETWLAKYGARVGVQCEVHMPAQAMPH</sequence>
<protein>
    <submittedName>
        <fullName evidence="1">Uncharacterized protein</fullName>
    </submittedName>
</protein>
<keyword evidence="2" id="KW-1185">Reference proteome</keyword>
<organism evidence="1 2">
    <name type="scientific">Paraburkholderia tagetis</name>
    <dbReference type="NCBI Taxonomy" id="2913261"/>
    <lineage>
        <taxon>Bacteria</taxon>
        <taxon>Pseudomonadati</taxon>
        <taxon>Pseudomonadota</taxon>
        <taxon>Betaproteobacteria</taxon>
        <taxon>Burkholderiales</taxon>
        <taxon>Burkholderiaceae</taxon>
        <taxon>Paraburkholderia</taxon>
    </lineage>
</organism>
<dbReference type="AlphaFoldDB" id="A0A9X1UIF4"/>
<name>A0A9X1UIF4_9BURK</name>
<comment type="caution">
    <text evidence="1">The sequence shown here is derived from an EMBL/GenBank/DDBJ whole genome shotgun (WGS) entry which is preliminary data.</text>
</comment>
<reference evidence="1" key="1">
    <citation type="submission" date="2022-01" db="EMBL/GenBank/DDBJ databases">
        <title>Genome sequence and assembly of Parabukholderia sp. RG36.</title>
        <authorList>
            <person name="Chhetri G."/>
        </authorList>
    </citation>
    <scope>NUCLEOTIDE SEQUENCE</scope>
    <source>
        <strain evidence="1">RG36</strain>
    </source>
</reference>
<dbReference type="Proteomes" id="UP001139308">
    <property type="component" value="Unassembled WGS sequence"/>
</dbReference>
<evidence type="ECO:0000313" key="2">
    <source>
        <dbReference type="Proteomes" id="UP001139308"/>
    </source>
</evidence>
<accession>A0A9X1UIF4</accession>
<dbReference type="RefSeq" id="WP_238464983.1">
    <property type="nucleotide sequence ID" value="NZ_JAKLJA010000013.1"/>
</dbReference>
<evidence type="ECO:0000313" key="1">
    <source>
        <dbReference type="EMBL" id="MCG5075128.1"/>
    </source>
</evidence>
<dbReference type="EMBL" id="JAKLJA010000013">
    <property type="protein sequence ID" value="MCG5075128.1"/>
    <property type="molecule type" value="Genomic_DNA"/>
</dbReference>